<reference evidence="1" key="1">
    <citation type="submission" date="2022-11" db="EMBL/GenBank/DDBJ databases">
        <title>Centuries of genome instability and evolution in soft-shell clam transmissible cancer (bioRxiv).</title>
        <authorList>
            <person name="Hart S.F.M."/>
            <person name="Yonemitsu M.A."/>
            <person name="Giersch R.M."/>
            <person name="Beal B.F."/>
            <person name="Arriagada G."/>
            <person name="Davis B.W."/>
            <person name="Ostrander E.A."/>
            <person name="Goff S.P."/>
            <person name="Metzger M.J."/>
        </authorList>
    </citation>
    <scope>NUCLEOTIDE SEQUENCE</scope>
    <source>
        <strain evidence="1">MELC-2E11</strain>
        <tissue evidence="1">Siphon/mantle</tissue>
    </source>
</reference>
<gene>
    <name evidence="1" type="ORF">MAR_013441</name>
</gene>
<keyword evidence="2" id="KW-1185">Reference proteome</keyword>
<dbReference type="EMBL" id="CP111026">
    <property type="protein sequence ID" value="WAR27737.1"/>
    <property type="molecule type" value="Genomic_DNA"/>
</dbReference>
<protein>
    <submittedName>
        <fullName evidence="1">Uncharacterized protein</fullName>
    </submittedName>
</protein>
<organism evidence="1 2">
    <name type="scientific">Mya arenaria</name>
    <name type="common">Soft-shell clam</name>
    <dbReference type="NCBI Taxonomy" id="6604"/>
    <lineage>
        <taxon>Eukaryota</taxon>
        <taxon>Metazoa</taxon>
        <taxon>Spiralia</taxon>
        <taxon>Lophotrochozoa</taxon>
        <taxon>Mollusca</taxon>
        <taxon>Bivalvia</taxon>
        <taxon>Autobranchia</taxon>
        <taxon>Heteroconchia</taxon>
        <taxon>Euheterodonta</taxon>
        <taxon>Imparidentia</taxon>
        <taxon>Neoheterodontei</taxon>
        <taxon>Myida</taxon>
        <taxon>Myoidea</taxon>
        <taxon>Myidae</taxon>
        <taxon>Mya</taxon>
    </lineage>
</organism>
<proteinExistence type="predicted"/>
<evidence type="ECO:0000313" key="1">
    <source>
        <dbReference type="EMBL" id="WAR27737.1"/>
    </source>
</evidence>
<evidence type="ECO:0000313" key="2">
    <source>
        <dbReference type="Proteomes" id="UP001164746"/>
    </source>
</evidence>
<sequence length="159" mass="18356">MRSYITRVEVEKIGYRSGKRCQSDQTRSLHDCFSINSIFNSINTRSLPELFSTAWLHDRYTNFFDMSKKFGPSDADQGRPPRPLPINHADLPRQVPDRLIGLDRVDLIGSGSPAYVNANFCSMRKITFFTDSIRPIVEAMRKVKVTRLVFMSSWYTKRA</sequence>
<name>A0ABY7G1F6_MYAAR</name>
<accession>A0ABY7G1F6</accession>
<dbReference type="Proteomes" id="UP001164746">
    <property type="component" value="Chromosome 15"/>
</dbReference>